<feature type="compositionally biased region" description="Basic and acidic residues" evidence="14">
    <location>
        <begin position="326"/>
        <end position="341"/>
    </location>
</feature>
<dbReference type="Pfam" id="PF22675">
    <property type="entry name" value="KH-I_KHDC4-BBP"/>
    <property type="match status" value="1"/>
</dbReference>
<dbReference type="PROSITE" id="PS50158">
    <property type="entry name" value="ZF_CCHC"/>
    <property type="match status" value="1"/>
</dbReference>
<dbReference type="Gene3D" id="3.30.1370.10">
    <property type="entry name" value="K Homology domain, type 1"/>
    <property type="match status" value="1"/>
</dbReference>
<dbReference type="FunFam" id="3.30.1370.10:FF:000024">
    <property type="entry name" value="Branchpoint-bridging protein-like protein"/>
    <property type="match status" value="1"/>
</dbReference>
<feature type="region of interest" description="Disordered" evidence="14">
    <location>
        <begin position="292"/>
        <end position="446"/>
    </location>
</feature>
<dbReference type="HOGENOM" id="CLU_016864_1_1_1"/>
<evidence type="ECO:0000256" key="6">
    <source>
        <dbReference type="ARBA" id="ARBA00022771"/>
    </source>
</evidence>
<name>G0WE33_NAUDC</name>
<dbReference type="GO" id="GO:0005829">
    <property type="term" value="C:cytosol"/>
    <property type="evidence" value="ECO:0007669"/>
    <property type="project" value="EnsemblFungi"/>
</dbReference>
<accession>G0WE33</accession>
<dbReference type="EMBL" id="HE580273">
    <property type="protein sequence ID" value="CCD26044.2"/>
    <property type="molecule type" value="Genomic_DNA"/>
</dbReference>
<dbReference type="STRING" id="1071378.G0WE33"/>
<evidence type="ECO:0000256" key="2">
    <source>
        <dbReference type="ARBA" id="ARBA00010382"/>
    </source>
</evidence>
<dbReference type="GeneID" id="11497440"/>
<dbReference type="OrthoDB" id="6777263at2759"/>
<dbReference type="Proteomes" id="UP000000689">
    <property type="component" value="Chromosome 7"/>
</dbReference>
<keyword evidence="9 13" id="KW-0508">mRNA splicing</keyword>
<evidence type="ECO:0000256" key="1">
    <source>
        <dbReference type="ARBA" id="ARBA00004123"/>
    </source>
</evidence>
<dbReference type="Gene3D" id="6.10.140.1790">
    <property type="match status" value="1"/>
</dbReference>
<evidence type="ECO:0000256" key="8">
    <source>
        <dbReference type="ARBA" id="ARBA00022884"/>
    </source>
</evidence>
<gene>
    <name evidence="16" type="primary">NDAI0G02670</name>
    <name evidence="16" type="ordered locus">NDAI_0G02670</name>
</gene>
<feature type="compositionally biased region" description="Polar residues" evidence="14">
    <location>
        <begin position="429"/>
        <end position="446"/>
    </location>
</feature>
<evidence type="ECO:0000313" key="16">
    <source>
        <dbReference type="EMBL" id="CCD26044.2"/>
    </source>
</evidence>
<dbReference type="InterPro" id="IPR001878">
    <property type="entry name" value="Znf_CCHC"/>
</dbReference>
<proteinExistence type="inferred from homology"/>
<feature type="domain" description="CCHC-type" evidence="15">
    <location>
        <begin position="286"/>
        <end position="300"/>
    </location>
</feature>
<dbReference type="AlphaFoldDB" id="G0WE33"/>
<organism evidence="16 17">
    <name type="scientific">Naumovozyma dairenensis (strain ATCC 10597 / BCRC 20456 / CBS 421 / NBRC 0211 / NRRL Y-12639)</name>
    <name type="common">Saccharomyces dairenensis</name>
    <dbReference type="NCBI Taxonomy" id="1071378"/>
    <lineage>
        <taxon>Eukaryota</taxon>
        <taxon>Fungi</taxon>
        <taxon>Dikarya</taxon>
        <taxon>Ascomycota</taxon>
        <taxon>Saccharomycotina</taxon>
        <taxon>Saccharomycetes</taxon>
        <taxon>Saccharomycetales</taxon>
        <taxon>Saccharomycetaceae</taxon>
        <taxon>Naumovozyma</taxon>
    </lineage>
</organism>
<comment type="similarity">
    <text evidence="2 13">Belongs to the BBP/SF1 family.</text>
</comment>
<evidence type="ECO:0000256" key="13">
    <source>
        <dbReference type="RuleBase" id="RU367126"/>
    </source>
</evidence>
<dbReference type="OMA" id="KETFAQM"/>
<feature type="region of interest" description="Disordered" evidence="14">
    <location>
        <begin position="466"/>
        <end position="524"/>
    </location>
</feature>
<evidence type="ECO:0000256" key="11">
    <source>
        <dbReference type="PROSITE-ProRule" id="PRU00047"/>
    </source>
</evidence>
<dbReference type="Pfam" id="PF00098">
    <property type="entry name" value="zf-CCHC"/>
    <property type="match status" value="1"/>
</dbReference>
<dbReference type="GO" id="GO:0000398">
    <property type="term" value="P:mRNA splicing, via spliceosome"/>
    <property type="evidence" value="ECO:0007669"/>
    <property type="project" value="UniProtKB-UniRule"/>
</dbReference>
<evidence type="ECO:0000256" key="4">
    <source>
        <dbReference type="ARBA" id="ARBA00022664"/>
    </source>
</evidence>
<dbReference type="CDD" id="cd02395">
    <property type="entry name" value="KH-I_BBP"/>
    <property type="match status" value="1"/>
</dbReference>
<evidence type="ECO:0000259" key="15">
    <source>
        <dbReference type="PROSITE" id="PS50158"/>
    </source>
</evidence>
<dbReference type="InterPro" id="IPR004087">
    <property type="entry name" value="KH_dom"/>
</dbReference>
<feature type="compositionally biased region" description="Polar residues" evidence="14">
    <location>
        <begin position="382"/>
        <end position="415"/>
    </location>
</feature>
<comment type="function">
    <text evidence="13">Necessary for the splicing of pre-mRNA. Has a role in the recognition of the branch site (5'-UACUAAC-3'), the pyrimidine tract and the 3'-splice site at the 3'-end of introns.</text>
</comment>
<dbReference type="SUPFAM" id="SSF54791">
    <property type="entry name" value="Eukaryotic type KH-domain (KH-domain type I)"/>
    <property type="match status" value="1"/>
</dbReference>
<keyword evidence="5 13" id="KW-0479">Metal-binding</keyword>
<dbReference type="Gene3D" id="4.10.60.10">
    <property type="entry name" value="Zinc finger, CCHC-type"/>
    <property type="match status" value="1"/>
</dbReference>
<evidence type="ECO:0000256" key="5">
    <source>
        <dbReference type="ARBA" id="ARBA00022723"/>
    </source>
</evidence>
<keyword evidence="6 11" id="KW-0863">Zinc-finger</keyword>
<feature type="compositionally biased region" description="Polar residues" evidence="14">
    <location>
        <begin position="353"/>
        <end position="374"/>
    </location>
</feature>
<evidence type="ECO:0000256" key="12">
    <source>
        <dbReference type="PROSITE-ProRule" id="PRU00117"/>
    </source>
</evidence>
<feature type="compositionally biased region" description="Polar residues" evidence="14">
    <location>
        <begin position="1"/>
        <end position="13"/>
    </location>
</feature>
<dbReference type="InterPro" id="IPR036612">
    <property type="entry name" value="KH_dom_type_1_sf"/>
</dbReference>
<dbReference type="InterPro" id="IPR045071">
    <property type="entry name" value="BBP-like"/>
</dbReference>
<dbReference type="GO" id="GO:0048024">
    <property type="term" value="P:regulation of mRNA splicing, via spliceosome"/>
    <property type="evidence" value="ECO:0007669"/>
    <property type="project" value="TreeGrafter"/>
</dbReference>
<comment type="subcellular location">
    <subcellularLocation>
        <location evidence="1 13">Nucleus</location>
    </subcellularLocation>
</comment>
<dbReference type="PANTHER" id="PTHR11208:SF45">
    <property type="entry name" value="SPLICING FACTOR 1"/>
    <property type="match status" value="1"/>
</dbReference>
<dbReference type="InterPro" id="IPR032570">
    <property type="entry name" value="SF1-HH"/>
</dbReference>
<dbReference type="PROSITE" id="PS50084">
    <property type="entry name" value="KH_TYPE_1"/>
    <property type="match status" value="1"/>
</dbReference>
<sequence>MSTAQGEQQYRGRSSSEKVNEALWGDPTEKKKFIPLLPTKITGALTKEQMSIYQVMFRIQEITLKLRSGAALEPPKRKNRSPSPPPSYDAQGKRINTSEQRYRRKLEEERHRLVEIANRTIPFFVPPSDYVKITRFQDKYYIPVEQYPNVNFVGLLLGPRGNTLKKLQEDSGCKISIRGRGSVKEGKSSTDLPKGANDMSDPLHCVIIADTEEKIQKGIKCCQNVVIKAVTSPEGQNDLKRGQLRELAELNGTLREDNRPCPICGLQGHKRYDCPNKETFAQMVTCRRCGQTGHTTRDCKISLPPRPSPSQTELSYASNTTGRFRTSNEGRNDGRNDFEPFKRRHIESRYQAGATTTGQPRSRYSGDNNNNQEDNFQRGPGSYQQRPMSQSRYHNNNNPTQNIGRFSTPSQQYAPQRTPEPALPPGIDYSNNGSNSLPIKNFPSETPSIPLPSNSLIASNILPPGVHTAGPLPSQPPPSGLPSVPGLSPGLYGPPPGLPDYSQSNSDSPFPSEAPPGIGGPPGL</sequence>
<evidence type="ECO:0000256" key="7">
    <source>
        <dbReference type="ARBA" id="ARBA00022833"/>
    </source>
</evidence>
<reference evidence="16 17" key="1">
    <citation type="journal article" date="2011" name="Proc. Natl. Acad. Sci. U.S.A.">
        <title>Evolutionary erosion of yeast sex chromosomes by mating-type switching accidents.</title>
        <authorList>
            <person name="Gordon J.L."/>
            <person name="Armisen D."/>
            <person name="Proux-Wera E."/>
            <person name="Oheigeartaigh S.S."/>
            <person name="Byrne K.P."/>
            <person name="Wolfe K.H."/>
        </authorList>
    </citation>
    <scope>NUCLEOTIDE SEQUENCE [LARGE SCALE GENOMIC DNA]</scope>
    <source>
        <strain evidence="17">ATCC 10597 / BCRC 20456 / CBS 421 / NBRC 0211 / NRRL Y-12639</strain>
    </source>
</reference>
<dbReference type="InterPro" id="IPR036875">
    <property type="entry name" value="Znf_CCHC_sf"/>
</dbReference>
<evidence type="ECO:0000256" key="9">
    <source>
        <dbReference type="ARBA" id="ARBA00023187"/>
    </source>
</evidence>
<dbReference type="SMART" id="SM00322">
    <property type="entry name" value="KH"/>
    <property type="match status" value="1"/>
</dbReference>
<evidence type="ECO:0000256" key="14">
    <source>
        <dbReference type="SAM" id="MobiDB-lite"/>
    </source>
</evidence>
<dbReference type="RefSeq" id="XP_003671287.2">
    <property type="nucleotide sequence ID" value="XM_003671239.2"/>
</dbReference>
<protein>
    <recommendedName>
        <fullName evidence="3 13">Branchpoint-bridging protein</fullName>
    </recommendedName>
</protein>
<evidence type="ECO:0000313" key="17">
    <source>
        <dbReference type="Proteomes" id="UP000000689"/>
    </source>
</evidence>
<dbReference type="GO" id="GO:0008270">
    <property type="term" value="F:zinc ion binding"/>
    <property type="evidence" value="ECO:0007669"/>
    <property type="project" value="UniProtKB-UniRule"/>
</dbReference>
<feature type="region of interest" description="Disordered" evidence="14">
    <location>
        <begin position="70"/>
        <end position="100"/>
    </location>
</feature>
<keyword evidence="10 13" id="KW-0539">Nucleus</keyword>
<dbReference type="KEGG" id="ndi:NDAI_0G02670"/>
<dbReference type="PANTHER" id="PTHR11208">
    <property type="entry name" value="RNA-BINDING PROTEIN RELATED"/>
    <property type="match status" value="1"/>
</dbReference>
<dbReference type="GO" id="GO:0000243">
    <property type="term" value="C:commitment complex"/>
    <property type="evidence" value="ECO:0007669"/>
    <property type="project" value="EnsemblFungi"/>
</dbReference>
<dbReference type="SUPFAM" id="SSF57756">
    <property type="entry name" value="Retrovirus zinc finger-like domains"/>
    <property type="match status" value="1"/>
</dbReference>
<dbReference type="eggNOG" id="KOG0119">
    <property type="taxonomic scope" value="Eukaryota"/>
</dbReference>
<dbReference type="GO" id="GO:0003729">
    <property type="term" value="F:mRNA binding"/>
    <property type="evidence" value="ECO:0007669"/>
    <property type="project" value="TreeGrafter"/>
</dbReference>
<keyword evidence="7 13" id="KW-0862">Zinc</keyword>
<dbReference type="SMART" id="SM00343">
    <property type="entry name" value="ZnF_C2HC"/>
    <property type="match status" value="2"/>
</dbReference>
<evidence type="ECO:0000256" key="3">
    <source>
        <dbReference type="ARBA" id="ARBA00017984"/>
    </source>
</evidence>
<feature type="compositionally biased region" description="Low complexity" evidence="14">
    <location>
        <begin position="481"/>
        <end position="491"/>
    </location>
</feature>
<dbReference type="InterPro" id="IPR047086">
    <property type="entry name" value="SF1-HH_sf"/>
</dbReference>
<keyword evidence="17" id="KW-1185">Reference proteome</keyword>
<dbReference type="Pfam" id="PF16275">
    <property type="entry name" value="SF1-HH"/>
    <property type="match status" value="1"/>
</dbReference>
<keyword evidence="4 13" id="KW-0507">mRNA processing</keyword>
<keyword evidence="13" id="KW-0747">Spliceosome</keyword>
<feature type="compositionally biased region" description="Polar residues" evidence="14">
    <location>
        <begin position="309"/>
        <end position="325"/>
    </location>
</feature>
<dbReference type="GO" id="GO:0045131">
    <property type="term" value="F:pre-mRNA branch point binding"/>
    <property type="evidence" value="ECO:0007669"/>
    <property type="project" value="UniProtKB-UniRule"/>
</dbReference>
<evidence type="ECO:0000256" key="10">
    <source>
        <dbReference type="ARBA" id="ARBA00023242"/>
    </source>
</evidence>
<dbReference type="InterPro" id="IPR055256">
    <property type="entry name" value="KH_1_KHDC4/BBP-like"/>
</dbReference>
<keyword evidence="8 12" id="KW-0694">RNA-binding</keyword>
<feature type="region of interest" description="Disordered" evidence="14">
    <location>
        <begin position="1"/>
        <end position="23"/>
    </location>
</feature>